<feature type="region of interest" description="Disordered" evidence="4">
    <location>
        <begin position="1"/>
        <end position="42"/>
    </location>
</feature>
<proteinExistence type="inferred from homology"/>
<evidence type="ECO:0000259" key="5">
    <source>
        <dbReference type="PROSITE" id="PS00497"/>
    </source>
</evidence>
<evidence type="ECO:0000256" key="1">
    <source>
        <dbReference type="ARBA" id="ARBA00009928"/>
    </source>
</evidence>
<dbReference type="PANTHER" id="PTHR11474:SF126">
    <property type="entry name" value="TYROSINASE-LIKE PROTEIN TYR-1-RELATED"/>
    <property type="match status" value="1"/>
</dbReference>
<reference evidence="7 8" key="1">
    <citation type="submission" date="2021-01" db="EMBL/GenBank/DDBJ databases">
        <title>FDA dAtabase for Regulatory Grade micrObial Sequences (FDA-ARGOS): Supporting development and validation of Infectious Disease Dx tests.</title>
        <authorList>
            <person name="Nelson B."/>
            <person name="Plummer A."/>
            <person name="Tallon L."/>
            <person name="Sadzewicz L."/>
            <person name="Zhao X."/>
            <person name="Boylan J."/>
            <person name="Ott S."/>
            <person name="Bowen H."/>
            <person name="Vavikolanu K."/>
            <person name="Mehta A."/>
            <person name="Aluvathingal J."/>
            <person name="Nadendla S."/>
            <person name="Myers T."/>
            <person name="Yan Y."/>
            <person name="Sichtig H."/>
        </authorList>
    </citation>
    <scope>NUCLEOTIDE SEQUENCE [LARGE SCALE GENOMIC DNA]</scope>
    <source>
        <strain evidence="7 8">FDAARGOS_1161</strain>
    </source>
</reference>
<keyword evidence="3" id="KW-0186">Copper</keyword>
<evidence type="ECO:0000256" key="3">
    <source>
        <dbReference type="ARBA" id="ARBA00023008"/>
    </source>
</evidence>
<dbReference type="EMBL" id="CP068053">
    <property type="protein sequence ID" value="QQT02542.1"/>
    <property type="molecule type" value="Genomic_DNA"/>
</dbReference>
<dbReference type="AlphaFoldDB" id="A0A974NRK7"/>
<keyword evidence="8" id="KW-1185">Reference proteome</keyword>
<dbReference type="SUPFAM" id="SSF48056">
    <property type="entry name" value="Di-copper centre-containing domain"/>
    <property type="match status" value="1"/>
</dbReference>
<sequence length="282" mass="32300">MTEDQTSPTTNTRALSMSHGSSSRSQPNQKDSPVRDSSHRNAAHMGPAFLPWHREFLLRFESDLQKISPNIVLPYWDWATDAALKDPTNSPIWRNDFMGGNGNPDNDFIVESGPFAAGKWEVLDEDGSLAGSLKRNFRGSDQSLTLPTREDVRNVLLVTPYDTPSWDMTSKPSFRNQLEGFINGPQLHNRVHGWVGGHMGYVPTAPNDPVFFLHHANVDRLWAMWQIIHPEKSYEPRKGGPYGQNYTDRMFPWDTTPKDVINHRRLGYVYDVEIERARRKKR</sequence>
<evidence type="ECO:0000259" key="6">
    <source>
        <dbReference type="PROSITE" id="PS00498"/>
    </source>
</evidence>
<dbReference type="Proteomes" id="UP000595254">
    <property type="component" value="Chromosome"/>
</dbReference>
<dbReference type="GO" id="GO:0046872">
    <property type="term" value="F:metal ion binding"/>
    <property type="evidence" value="ECO:0007669"/>
    <property type="project" value="UniProtKB-KW"/>
</dbReference>
<evidence type="ECO:0000313" key="7">
    <source>
        <dbReference type="EMBL" id="QQT02542.1"/>
    </source>
</evidence>
<name>A0A974NRK7_PERPY</name>
<dbReference type="Pfam" id="PF00264">
    <property type="entry name" value="Tyrosinase"/>
    <property type="match status" value="1"/>
</dbReference>
<comment type="similarity">
    <text evidence="1">Belongs to the tyrosinase family.</text>
</comment>
<dbReference type="InterPro" id="IPR050316">
    <property type="entry name" value="Tyrosinase/Hemocyanin"/>
</dbReference>
<evidence type="ECO:0000313" key="8">
    <source>
        <dbReference type="Proteomes" id="UP000595254"/>
    </source>
</evidence>
<feature type="domain" description="Tyrosinase copper-binding" evidence="5">
    <location>
        <begin position="44"/>
        <end position="61"/>
    </location>
</feature>
<dbReference type="PANTHER" id="PTHR11474">
    <property type="entry name" value="TYROSINASE FAMILY MEMBER"/>
    <property type="match status" value="1"/>
</dbReference>
<evidence type="ECO:0000256" key="4">
    <source>
        <dbReference type="SAM" id="MobiDB-lite"/>
    </source>
</evidence>
<protein>
    <submittedName>
        <fullName evidence="7">Tyrosinase family protein</fullName>
    </submittedName>
</protein>
<dbReference type="Gene3D" id="1.10.1280.10">
    <property type="entry name" value="Di-copper center containing domain from catechol oxidase"/>
    <property type="match status" value="1"/>
</dbReference>
<dbReference type="PROSITE" id="PS00498">
    <property type="entry name" value="TYROSINASE_2"/>
    <property type="match status" value="1"/>
</dbReference>
<organism evidence="7 8">
    <name type="scientific">Peribacillus psychrosaccharolyticus</name>
    <name type="common">Bacillus psychrosaccharolyticus</name>
    <dbReference type="NCBI Taxonomy" id="1407"/>
    <lineage>
        <taxon>Bacteria</taxon>
        <taxon>Bacillati</taxon>
        <taxon>Bacillota</taxon>
        <taxon>Bacilli</taxon>
        <taxon>Bacillales</taxon>
        <taxon>Bacillaceae</taxon>
        <taxon>Peribacillus</taxon>
    </lineage>
</organism>
<accession>A0A974NRK7</accession>
<dbReference type="KEGG" id="ppsr:I6J18_05250"/>
<dbReference type="InterPro" id="IPR002227">
    <property type="entry name" value="Tyrosinase_Cu-bd"/>
</dbReference>
<dbReference type="PROSITE" id="PS00497">
    <property type="entry name" value="TYROSINASE_1"/>
    <property type="match status" value="1"/>
</dbReference>
<gene>
    <name evidence="7" type="ORF">I6J18_05250</name>
</gene>
<feature type="domain" description="Tyrosinase copper-binding" evidence="6">
    <location>
        <begin position="208"/>
        <end position="219"/>
    </location>
</feature>
<dbReference type="InterPro" id="IPR008922">
    <property type="entry name" value="Di-copper_centre_dom_sf"/>
</dbReference>
<dbReference type="PRINTS" id="PR00092">
    <property type="entry name" value="TYROSINASE"/>
</dbReference>
<evidence type="ECO:0000256" key="2">
    <source>
        <dbReference type="ARBA" id="ARBA00022723"/>
    </source>
</evidence>
<feature type="compositionally biased region" description="Polar residues" evidence="4">
    <location>
        <begin position="1"/>
        <end position="31"/>
    </location>
</feature>
<keyword evidence="2" id="KW-0479">Metal-binding</keyword>
<dbReference type="GO" id="GO:0016491">
    <property type="term" value="F:oxidoreductase activity"/>
    <property type="evidence" value="ECO:0007669"/>
    <property type="project" value="InterPro"/>
</dbReference>